<dbReference type="Proteomes" id="UP000217830">
    <property type="component" value="Unassembled WGS sequence"/>
</dbReference>
<sequence length="275" mass="29441">MLTADSRDPAAAPRLLLTLLAIALLWPGLQLSELDLGVLLHSDSQTEMGRFISGFWPPAHDHDFLQLLLRATLQTLAIATAGMALALLLAVPASLIASRALSLSAASRSGIPSRLGRLLRWPVRGLLIFLRSVPEIVWALLFVRAVGLGPAAGVLAIAITYSGMLGKVYAEIFESTDQRPAHALMQAGSGRLAGFAYGILPNVAAELLSYTVYRWECAIRASVVMGFVGAGGLGQQIDLSLRMFASGEVASMLLTFLILVLGADQLSRLLRWRLT</sequence>
<dbReference type="SUPFAM" id="SSF161098">
    <property type="entry name" value="MetI-like"/>
    <property type="match status" value="1"/>
</dbReference>
<dbReference type="AlphaFoldDB" id="A0A2A2PES1"/>
<comment type="subcellular location">
    <subcellularLocation>
        <location evidence="1 7">Cell membrane</location>
        <topology evidence="1 7">Multi-pass membrane protein</topology>
    </subcellularLocation>
</comment>
<feature type="domain" description="ABC transmembrane type-1" evidence="8">
    <location>
        <begin position="72"/>
        <end position="267"/>
    </location>
</feature>
<evidence type="ECO:0000256" key="4">
    <source>
        <dbReference type="ARBA" id="ARBA00022692"/>
    </source>
</evidence>
<keyword evidence="10" id="KW-1185">Reference proteome</keyword>
<evidence type="ECO:0000313" key="10">
    <source>
        <dbReference type="Proteomes" id="UP000217830"/>
    </source>
</evidence>
<evidence type="ECO:0000256" key="1">
    <source>
        <dbReference type="ARBA" id="ARBA00004651"/>
    </source>
</evidence>
<evidence type="ECO:0000256" key="3">
    <source>
        <dbReference type="ARBA" id="ARBA00022475"/>
    </source>
</evidence>
<proteinExistence type="inferred from homology"/>
<dbReference type="GO" id="GO:0055085">
    <property type="term" value="P:transmembrane transport"/>
    <property type="evidence" value="ECO:0007669"/>
    <property type="project" value="InterPro"/>
</dbReference>
<dbReference type="PANTHER" id="PTHR30043:SF1">
    <property type="entry name" value="ABC TRANSPORT SYSTEM PERMEASE PROTEIN P69"/>
    <property type="match status" value="1"/>
</dbReference>
<dbReference type="RefSeq" id="WP_095666730.1">
    <property type="nucleotide sequence ID" value="NZ_NRSS01000004.1"/>
</dbReference>
<dbReference type="Gene3D" id="1.10.3720.10">
    <property type="entry name" value="MetI-like"/>
    <property type="match status" value="1"/>
</dbReference>
<name>A0A2A2PES1_9PSED</name>
<comment type="similarity">
    <text evidence="7">Belongs to the binding-protein-dependent transport system permease family.</text>
</comment>
<protein>
    <submittedName>
        <fullName evidence="9">ABC transporter permease</fullName>
    </submittedName>
</protein>
<dbReference type="CDD" id="cd06261">
    <property type="entry name" value="TM_PBP2"/>
    <property type="match status" value="1"/>
</dbReference>
<evidence type="ECO:0000256" key="2">
    <source>
        <dbReference type="ARBA" id="ARBA00022448"/>
    </source>
</evidence>
<evidence type="ECO:0000259" key="8">
    <source>
        <dbReference type="PROSITE" id="PS50928"/>
    </source>
</evidence>
<dbReference type="GO" id="GO:0005886">
    <property type="term" value="C:plasma membrane"/>
    <property type="evidence" value="ECO:0007669"/>
    <property type="project" value="UniProtKB-SubCell"/>
</dbReference>
<dbReference type="PROSITE" id="PS50928">
    <property type="entry name" value="ABC_TM1"/>
    <property type="match status" value="1"/>
</dbReference>
<feature type="transmembrane region" description="Helical" evidence="7">
    <location>
        <begin position="243"/>
        <end position="263"/>
    </location>
</feature>
<feature type="transmembrane region" description="Helical" evidence="7">
    <location>
        <begin position="76"/>
        <end position="97"/>
    </location>
</feature>
<dbReference type="EMBL" id="NRST01000001">
    <property type="protein sequence ID" value="PAW53970.1"/>
    <property type="molecule type" value="Genomic_DNA"/>
</dbReference>
<reference evidence="9 10" key="1">
    <citation type="submission" date="2017-08" db="EMBL/GenBank/DDBJ databases">
        <title>Draft Genome Sequence of Pseudomonas moraviensis TYU6, isolated from Taxus cuspidata by using PacBio Single-Molecule Real-Time Technology.</title>
        <authorList>
            <person name="Baek K.-H."/>
            <person name="Mishra A.K."/>
        </authorList>
    </citation>
    <scope>NUCLEOTIDE SEQUENCE [LARGE SCALE GENOMIC DNA]</scope>
    <source>
        <strain evidence="9 10">TYU6</strain>
    </source>
</reference>
<organism evidence="9 10">
    <name type="scientific">Pseudomonas moraviensis</name>
    <dbReference type="NCBI Taxonomy" id="321662"/>
    <lineage>
        <taxon>Bacteria</taxon>
        <taxon>Pseudomonadati</taxon>
        <taxon>Pseudomonadota</taxon>
        <taxon>Gammaproteobacteria</taxon>
        <taxon>Pseudomonadales</taxon>
        <taxon>Pseudomonadaceae</taxon>
        <taxon>Pseudomonas</taxon>
    </lineage>
</organism>
<keyword evidence="6 7" id="KW-0472">Membrane</keyword>
<evidence type="ECO:0000256" key="6">
    <source>
        <dbReference type="ARBA" id="ARBA00023136"/>
    </source>
</evidence>
<evidence type="ECO:0000256" key="7">
    <source>
        <dbReference type="RuleBase" id="RU363032"/>
    </source>
</evidence>
<dbReference type="InterPro" id="IPR035906">
    <property type="entry name" value="MetI-like_sf"/>
</dbReference>
<keyword evidence="5 7" id="KW-1133">Transmembrane helix</keyword>
<evidence type="ECO:0000256" key="5">
    <source>
        <dbReference type="ARBA" id="ARBA00022989"/>
    </source>
</evidence>
<dbReference type="PANTHER" id="PTHR30043">
    <property type="entry name" value="PHOSPHONATES TRANSPORT SYSTEM PERMEASE PROTEIN"/>
    <property type="match status" value="1"/>
</dbReference>
<keyword evidence="3" id="KW-1003">Cell membrane</keyword>
<accession>A0A2A2PES1</accession>
<gene>
    <name evidence="9" type="ORF">CKQ80_01325</name>
</gene>
<dbReference type="Pfam" id="PF00528">
    <property type="entry name" value="BPD_transp_1"/>
    <property type="match status" value="1"/>
</dbReference>
<comment type="caution">
    <text evidence="9">The sequence shown here is derived from an EMBL/GenBank/DDBJ whole genome shotgun (WGS) entry which is preliminary data.</text>
</comment>
<keyword evidence="2 7" id="KW-0813">Transport</keyword>
<dbReference type="InterPro" id="IPR000515">
    <property type="entry name" value="MetI-like"/>
</dbReference>
<keyword evidence="4 7" id="KW-0812">Transmembrane</keyword>
<feature type="transmembrane region" description="Helical" evidence="7">
    <location>
        <begin position="147"/>
        <end position="170"/>
    </location>
</feature>
<evidence type="ECO:0000313" key="9">
    <source>
        <dbReference type="EMBL" id="PAW53970.1"/>
    </source>
</evidence>